<organism evidence="9 10">
    <name type="scientific">Longimicrobium terrae</name>
    <dbReference type="NCBI Taxonomy" id="1639882"/>
    <lineage>
        <taxon>Bacteria</taxon>
        <taxon>Pseudomonadati</taxon>
        <taxon>Gemmatimonadota</taxon>
        <taxon>Longimicrobiia</taxon>
        <taxon>Longimicrobiales</taxon>
        <taxon>Longimicrobiaceae</taxon>
        <taxon>Longimicrobium</taxon>
    </lineage>
</organism>
<feature type="binding site" evidence="8">
    <location>
        <begin position="183"/>
        <end position="185"/>
    </location>
    <ligand>
        <name>beta-D-galactose</name>
        <dbReference type="ChEBI" id="CHEBI:27667"/>
    </ligand>
</feature>
<evidence type="ECO:0000256" key="3">
    <source>
        <dbReference type="ARBA" id="ARBA00023235"/>
    </source>
</evidence>
<comment type="similarity">
    <text evidence="2 5">Belongs to the aldose epimerase family.</text>
</comment>
<dbReference type="AlphaFoldDB" id="A0A841GU13"/>
<evidence type="ECO:0000313" key="10">
    <source>
        <dbReference type="Proteomes" id="UP000582837"/>
    </source>
</evidence>
<dbReference type="PIRSF" id="PIRSF005096">
    <property type="entry name" value="GALM"/>
    <property type="match status" value="1"/>
</dbReference>
<evidence type="ECO:0000256" key="7">
    <source>
        <dbReference type="PIRSR" id="PIRSR005096-2"/>
    </source>
</evidence>
<dbReference type="CDD" id="cd09019">
    <property type="entry name" value="galactose_mutarotase_like"/>
    <property type="match status" value="1"/>
</dbReference>
<dbReference type="Proteomes" id="UP000582837">
    <property type="component" value="Unassembled WGS sequence"/>
</dbReference>
<dbReference type="GO" id="GO:0004034">
    <property type="term" value="F:aldose 1-epimerase activity"/>
    <property type="evidence" value="ECO:0007669"/>
    <property type="project" value="UniProtKB-EC"/>
</dbReference>
<comment type="pathway">
    <text evidence="1 5">Carbohydrate metabolism; hexose metabolism.</text>
</comment>
<dbReference type="SUPFAM" id="SSF74650">
    <property type="entry name" value="Galactose mutarotase-like"/>
    <property type="match status" value="1"/>
</dbReference>
<dbReference type="RefSeq" id="WP_170039963.1">
    <property type="nucleotide sequence ID" value="NZ_JABDTL010000002.1"/>
</dbReference>
<dbReference type="GO" id="GO:0033499">
    <property type="term" value="P:galactose catabolic process via UDP-galactose, Leloir pathway"/>
    <property type="evidence" value="ECO:0007669"/>
    <property type="project" value="TreeGrafter"/>
</dbReference>
<evidence type="ECO:0000256" key="8">
    <source>
        <dbReference type="PIRSR" id="PIRSR005096-3"/>
    </source>
</evidence>
<feature type="active site" description="Proton donor" evidence="6">
    <location>
        <position position="183"/>
    </location>
</feature>
<dbReference type="EC" id="5.1.3.3" evidence="5"/>
<evidence type="ECO:0000313" key="9">
    <source>
        <dbReference type="EMBL" id="MBB6070169.1"/>
    </source>
</evidence>
<keyword evidence="10" id="KW-1185">Reference proteome</keyword>
<dbReference type="PANTHER" id="PTHR10091:SF0">
    <property type="entry name" value="GALACTOSE MUTAROTASE"/>
    <property type="match status" value="1"/>
</dbReference>
<dbReference type="GO" id="GO:0005737">
    <property type="term" value="C:cytoplasm"/>
    <property type="evidence" value="ECO:0007669"/>
    <property type="project" value="TreeGrafter"/>
</dbReference>
<dbReference type="InterPro" id="IPR015443">
    <property type="entry name" value="Aldose_1-epimerase"/>
</dbReference>
<accession>A0A841GU13</accession>
<comment type="caution">
    <text evidence="9">The sequence shown here is derived from an EMBL/GenBank/DDBJ whole genome shotgun (WGS) entry which is preliminary data.</text>
</comment>
<proteinExistence type="inferred from homology"/>
<name>A0A841GU13_9BACT</name>
<dbReference type="InterPro" id="IPR008183">
    <property type="entry name" value="Aldose_1/G6P_1-epimerase"/>
</dbReference>
<dbReference type="InterPro" id="IPR014718">
    <property type="entry name" value="GH-type_carb-bd"/>
</dbReference>
<gene>
    <name evidence="9" type="ORF">HNQ61_001786</name>
</gene>
<evidence type="ECO:0000256" key="1">
    <source>
        <dbReference type="ARBA" id="ARBA00005028"/>
    </source>
</evidence>
<feature type="binding site" evidence="8">
    <location>
        <begin position="83"/>
        <end position="84"/>
    </location>
    <ligand>
        <name>beta-D-galactose</name>
        <dbReference type="ChEBI" id="CHEBI:27667"/>
    </ligand>
</feature>
<dbReference type="InterPro" id="IPR047215">
    <property type="entry name" value="Galactose_mutarotase-like"/>
</dbReference>
<evidence type="ECO:0000256" key="6">
    <source>
        <dbReference type="PIRSR" id="PIRSR005096-1"/>
    </source>
</evidence>
<sequence>MQTVTVQRSPFDHLADGTPVEAFTMELPGVARVRVSAYAGAVLSIHVPDRDGRMGDVVLGFDTLDEYLADESFQGALIGRSGNRIARGRFTLDGHEHQLLINNAPNHLHGGPRGFHKRLWAAETVETSEGAGVRLRLTSDDGDQGYPGTVDVTVTYLLTSEGALRVEYDAVTDTPTPVNLTQHTYWNLTADPRREILGHRLRLNADAITPVDETLIPTGELAAVEGTPFDFRDEQPIGARADADDEQLRYAGGYDHNFALRGAGTLALAARVHEPESGRVLEVHTTQPGIQFYSGNFLDGTTVGKGGIAYAHRTGLCLEPQAYPDAPNHPHFSSTILRPGERYSSLILYRFGAE</sequence>
<evidence type="ECO:0000256" key="5">
    <source>
        <dbReference type="PIRNR" id="PIRNR005096"/>
    </source>
</evidence>
<dbReference type="Pfam" id="PF01263">
    <property type="entry name" value="Aldose_epim"/>
    <property type="match status" value="1"/>
</dbReference>
<dbReference type="InterPro" id="IPR011013">
    <property type="entry name" value="Gal_mutarotase_sf_dom"/>
</dbReference>
<dbReference type="NCBIfam" id="NF008277">
    <property type="entry name" value="PRK11055.1"/>
    <property type="match status" value="1"/>
</dbReference>
<dbReference type="PANTHER" id="PTHR10091">
    <property type="entry name" value="ALDOSE-1-EPIMERASE"/>
    <property type="match status" value="1"/>
</dbReference>
<dbReference type="EMBL" id="JACHIA010000003">
    <property type="protein sequence ID" value="MBB6070169.1"/>
    <property type="molecule type" value="Genomic_DNA"/>
</dbReference>
<feature type="active site" description="Proton acceptor" evidence="6">
    <location>
        <position position="319"/>
    </location>
</feature>
<reference evidence="9 10" key="1">
    <citation type="submission" date="2020-08" db="EMBL/GenBank/DDBJ databases">
        <title>Genomic Encyclopedia of Type Strains, Phase IV (KMG-IV): sequencing the most valuable type-strain genomes for metagenomic binning, comparative biology and taxonomic classification.</title>
        <authorList>
            <person name="Goeker M."/>
        </authorList>
    </citation>
    <scope>NUCLEOTIDE SEQUENCE [LARGE SCALE GENOMIC DNA]</scope>
    <source>
        <strain evidence="9 10">DSM 29007</strain>
    </source>
</reference>
<dbReference type="GO" id="GO:0006006">
    <property type="term" value="P:glucose metabolic process"/>
    <property type="evidence" value="ECO:0007669"/>
    <property type="project" value="TreeGrafter"/>
</dbReference>
<dbReference type="GO" id="GO:0030246">
    <property type="term" value="F:carbohydrate binding"/>
    <property type="evidence" value="ECO:0007669"/>
    <property type="project" value="InterPro"/>
</dbReference>
<keyword evidence="4 5" id="KW-0119">Carbohydrate metabolism</keyword>
<evidence type="ECO:0000256" key="2">
    <source>
        <dbReference type="ARBA" id="ARBA00006206"/>
    </source>
</evidence>
<feature type="binding site" evidence="7">
    <location>
        <position position="255"/>
    </location>
    <ligand>
        <name>beta-D-galactose</name>
        <dbReference type="ChEBI" id="CHEBI:27667"/>
    </ligand>
</feature>
<protein>
    <recommendedName>
        <fullName evidence="5">Aldose 1-epimerase</fullName>
        <ecNumber evidence="5">5.1.3.3</ecNumber>
    </recommendedName>
</protein>
<dbReference type="UniPathway" id="UPA00242"/>
<dbReference type="Gene3D" id="2.70.98.10">
    <property type="match status" value="1"/>
</dbReference>
<comment type="catalytic activity">
    <reaction evidence="5">
        <text>alpha-D-glucose = beta-D-glucose</text>
        <dbReference type="Rhea" id="RHEA:10264"/>
        <dbReference type="ChEBI" id="CHEBI:15903"/>
        <dbReference type="ChEBI" id="CHEBI:17925"/>
        <dbReference type="EC" id="5.1.3.3"/>
    </reaction>
</comment>
<keyword evidence="3 5" id="KW-0413">Isomerase</keyword>
<evidence type="ECO:0000256" key="4">
    <source>
        <dbReference type="ARBA" id="ARBA00023277"/>
    </source>
</evidence>